<accession>A0A5N5GA32</accession>
<organism evidence="1 2">
    <name type="scientific">Pyrus ussuriensis x Pyrus communis</name>
    <dbReference type="NCBI Taxonomy" id="2448454"/>
    <lineage>
        <taxon>Eukaryota</taxon>
        <taxon>Viridiplantae</taxon>
        <taxon>Streptophyta</taxon>
        <taxon>Embryophyta</taxon>
        <taxon>Tracheophyta</taxon>
        <taxon>Spermatophyta</taxon>
        <taxon>Magnoliopsida</taxon>
        <taxon>eudicotyledons</taxon>
        <taxon>Gunneridae</taxon>
        <taxon>Pentapetalae</taxon>
        <taxon>rosids</taxon>
        <taxon>fabids</taxon>
        <taxon>Rosales</taxon>
        <taxon>Rosaceae</taxon>
        <taxon>Amygdaloideae</taxon>
        <taxon>Maleae</taxon>
        <taxon>Pyrus</taxon>
    </lineage>
</organism>
<dbReference type="AlphaFoldDB" id="A0A5N5GA32"/>
<evidence type="ECO:0000313" key="2">
    <source>
        <dbReference type="Proteomes" id="UP000327157"/>
    </source>
</evidence>
<dbReference type="EMBL" id="SMOL01000468">
    <property type="protein sequence ID" value="KAB2612178.1"/>
    <property type="molecule type" value="Genomic_DNA"/>
</dbReference>
<sequence length="87" mass="9709">MVLARVWTGVASTVAPRRLKITFSSAFTHLSRLTNLACSPFHESLQRLTMVSLVYLREVDGLYALIPEPDEGGITILSALLWKLLRP</sequence>
<name>A0A5N5GA32_9ROSA</name>
<gene>
    <name evidence="1" type="ORF">D8674_036858</name>
</gene>
<reference evidence="1 2" key="2">
    <citation type="submission" date="2019-11" db="EMBL/GenBank/DDBJ databases">
        <title>A de novo genome assembly of a pear dwarfing rootstock.</title>
        <authorList>
            <person name="Wang F."/>
            <person name="Wang J."/>
            <person name="Li S."/>
            <person name="Zhang Y."/>
            <person name="Fang M."/>
            <person name="Ma L."/>
            <person name="Zhao Y."/>
            <person name="Jiang S."/>
        </authorList>
    </citation>
    <scope>NUCLEOTIDE SEQUENCE [LARGE SCALE GENOMIC DNA]</scope>
    <source>
        <strain evidence="1">S2</strain>
        <tissue evidence="1">Leaf</tissue>
    </source>
</reference>
<reference evidence="1 2" key="1">
    <citation type="submission" date="2019-09" db="EMBL/GenBank/DDBJ databases">
        <authorList>
            <person name="Ou C."/>
        </authorList>
    </citation>
    <scope>NUCLEOTIDE SEQUENCE [LARGE SCALE GENOMIC DNA]</scope>
    <source>
        <strain evidence="1">S2</strain>
        <tissue evidence="1">Leaf</tissue>
    </source>
</reference>
<comment type="caution">
    <text evidence="1">The sequence shown here is derived from an EMBL/GenBank/DDBJ whole genome shotgun (WGS) entry which is preliminary data.</text>
</comment>
<protein>
    <submittedName>
        <fullName evidence="1">Uncharacterized protein</fullName>
    </submittedName>
</protein>
<keyword evidence="2" id="KW-1185">Reference proteome</keyword>
<evidence type="ECO:0000313" key="1">
    <source>
        <dbReference type="EMBL" id="KAB2612178.1"/>
    </source>
</evidence>
<dbReference type="Proteomes" id="UP000327157">
    <property type="component" value="Unassembled WGS sequence"/>
</dbReference>
<proteinExistence type="predicted"/>